<evidence type="ECO:0000313" key="3">
    <source>
        <dbReference type="Proteomes" id="UP000632659"/>
    </source>
</evidence>
<dbReference type="OrthoDB" id="3320984at2"/>
<accession>A0A8J6TVS8</accession>
<comment type="caution">
    <text evidence="2">The sequence shown here is derived from an EMBL/GenBank/DDBJ whole genome shotgun (WGS) entry which is preliminary data.</text>
</comment>
<feature type="transmembrane region" description="Helical" evidence="1">
    <location>
        <begin position="12"/>
        <end position="38"/>
    </location>
</feature>
<gene>
    <name evidence="2" type="ORF">H8702_11260</name>
</gene>
<dbReference type="AlphaFoldDB" id="A0A8J6TVS8"/>
<feature type="transmembrane region" description="Helical" evidence="1">
    <location>
        <begin position="199"/>
        <end position="217"/>
    </location>
</feature>
<feature type="transmembrane region" description="Helical" evidence="1">
    <location>
        <begin position="481"/>
        <end position="500"/>
    </location>
</feature>
<feature type="transmembrane region" description="Helical" evidence="1">
    <location>
        <begin position="425"/>
        <end position="445"/>
    </location>
</feature>
<feature type="transmembrane region" description="Helical" evidence="1">
    <location>
        <begin position="171"/>
        <end position="187"/>
    </location>
</feature>
<feature type="transmembrane region" description="Helical" evidence="1">
    <location>
        <begin position="289"/>
        <end position="308"/>
    </location>
</feature>
<dbReference type="EMBL" id="JACRTL010000007">
    <property type="protein sequence ID" value="MBC8611668.1"/>
    <property type="molecule type" value="Genomic_DNA"/>
</dbReference>
<dbReference type="PANTHER" id="PTHR31610:SF0">
    <property type="entry name" value="SLC26A_SULP TRANSPORTER DOMAIN-CONTAINING PROTEIN"/>
    <property type="match status" value="1"/>
</dbReference>
<feature type="transmembrane region" description="Helical" evidence="1">
    <location>
        <begin position="320"/>
        <end position="344"/>
    </location>
</feature>
<feature type="transmembrane region" description="Helical" evidence="1">
    <location>
        <begin position="146"/>
        <end position="165"/>
    </location>
</feature>
<feature type="transmembrane region" description="Helical" evidence="1">
    <location>
        <begin position="374"/>
        <end position="390"/>
    </location>
</feature>
<feature type="transmembrane region" description="Helical" evidence="1">
    <location>
        <begin position="111"/>
        <end position="134"/>
    </location>
</feature>
<feature type="transmembrane region" description="Helical" evidence="1">
    <location>
        <begin position="452"/>
        <end position="475"/>
    </location>
</feature>
<feature type="transmembrane region" description="Helical" evidence="1">
    <location>
        <begin position="350"/>
        <end position="367"/>
    </location>
</feature>
<proteinExistence type="predicted"/>
<dbReference type="RefSeq" id="WP_093989725.1">
    <property type="nucleotide sequence ID" value="NZ_FYDD01000004.1"/>
</dbReference>
<feature type="transmembrane region" description="Helical" evidence="1">
    <location>
        <begin position="85"/>
        <end position="105"/>
    </location>
</feature>
<evidence type="ECO:0000256" key="1">
    <source>
        <dbReference type="SAM" id="Phobius"/>
    </source>
</evidence>
<evidence type="ECO:0000313" key="2">
    <source>
        <dbReference type="EMBL" id="MBC8611668.1"/>
    </source>
</evidence>
<sequence length="517" mass="55871">MNFKYKWWGKGDIDATFGVFFDGFSKILTATGIMLFAFGMPASIVIGQIVPAIGVATFLGNLWYFYEAKCLAQKEQRHDVTAQPFGIGASQLTGWLYLIMGPVYWKTNDAMLAFRVGLCAAFIGGIIEVLGAFAGRWIVKNVPHSALLGNMSASAIVWLSFVGIALVFDKPIYAVLPLFIVIIDYLGKADKRFQKIPSGLIAIVLGAVIAWSTGYLTPENFISSFDDLGFYVPHFFGGEILKGFKEIVPFLPVIIPLQINNFLSTLQGLESAKDVGDCYPERRSMVMDGVTTMVGSLLGNPFPTTVYFGHPGWKALGARAGYSLVVGIAYLLVCLTGLTGIVMAVIPTEAVLVLLIFVGFSVTGTTLQNTKAKYFPVILLSMIPIVFQYIQTLVNSAFQAAGTEAASITAEQLTSASLPLEGINILANGAFLSSLLIAAVLACVLDKRYFRAGAFSLGLAFCSFIGMIHCESIAWLPKTGVVLGIIYCVVALYLFAKYVIFERGKPHPLSESDTAAD</sequence>
<organism evidence="2 3">
    <name type="scientific">Massiliimalia timonensis</name>
    <dbReference type="NCBI Taxonomy" id="1987501"/>
    <lineage>
        <taxon>Bacteria</taxon>
        <taxon>Bacillati</taxon>
        <taxon>Bacillota</taxon>
        <taxon>Clostridia</taxon>
        <taxon>Eubacteriales</taxon>
        <taxon>Oscillospiraceae</taxon>
        <taxon>Massiliimalia</taxon>
    </lineage>
</organism>
<feature type="transmembrane region" description="Helical" evidence="1">
    <location>
        <begin position="44"/>
        <end position="64"/>
    </location>
</feature>
<name>A0A8J6TVS8_9FIRM</name>
<dbReference type="Proteomes" id="UP000632659">
    <property type="component" value="Unassembled WGS sequence"/>
</dbReference>
<keyword evidence="1" id="KW-1133">Transmembrane helix</keyword>
<reference evidence="2" key="1">
    <citation type="submission" date="2020-08" db="EMBL/GenBank/DDBJ databases">
        <title>Genome public.</title>
        <authorList>
            <person name="Liu C."/>
            <person name="Sun Q."/>
        </authorList>
    </citation>
    <scope>NUCLEOTIDE SEQUENCE</scope>
    <source>
        <strain evidence="2">NSJ-15</strain>
    </source>
</reference>
<keyword evidence="1" id="KW-0472">Membrane</keyword>
<keyword evidence="3" id="KW-1185">Reference proteome</keyword>
<dbReference type="PANTHER" id="PTHR31610">
    <property type="entry name" value="SLR0360 PROTEIN"/>
    <property type="match status" value="1"/>
</dbReference>
<protein>
    <submittedName>
        <fullName evidence="2">Uracil permease</fullName>
    </submittedName>
</protein>
<keyword evidence="1" id="KW-0812">Transmembrane</keyword>